<dbReference type="Pfam" id="PF04149">
    <property type="entry name" value="DUF397"/>
    <property type="match status" value="1"/>
</dbReference>
<gene>
    <name evidence="2" type="ORF">CA983_21660</name>
</gene>
<keyword evidence="3" id="KW-1185">Reference proteome</keyword>
<comment type="caution">
    <text evidence="2">The sequence shown here is derived from an EMBL/GenBank/DDBJ whole genome shotgun (WGS) entry which is preliminary data.</text>
</comment>
<dbReference type="AlphaFoldDB" id="A0A243S0W0"/>
<dbReference type="EMBL" id="NGFN01000134">
    <property type="protein sequence ID" value="OUD01181.1"/>
    <property type="molecule type" value="Genomic_DNA"/>
</dbReference>
<reference evidence="2 3" key="1">
    <citation type="submission" date="2017-05" db="EMBL/GenBank/DDBJ databases">
        <title>Biotechnological potential of actinobacteria isolated from South African environments.</title>
        <authorList>
            <person name="Le Roes-Hill M."/>
            <person name="Prins A."/>
            <person name="Durrell K.A."/>
        </authorList>
    </citation>
    <scope>NUCLEOTIDE SEQUENCE [LARGE SCALE GENOMIC DNA]</scope>
    <source>
        <strain evidence="2 3">HMC13</strain>
    </source>
</reference>
<name>A0A243S0W0_9ACTN</name>
<sequence length="65" mass="7070">MKRSKGIDLSSVAWRKSSYSNGQGADCVEVADNLPGITPVRDSKNPHGPALVFPARAWDVFIRSL</sequence>
<evidence type="ECO:0000259" key="1">
    <source>
        <dbReference type="Pfam" id="PF04149"/>
    </source>
</evidence>
<accession>A0A243S0W0</accession>
<dbReference type="RefSeq" id="WP_086602570.1">
    <property type="nucleotide sequence ID" value="NZ_NGFN01000134.1"/>
</dbReference>
<organism evidence="2 3">
    <name type="scientific">Streptomyces swartbergensis</name>
    <dbReference type="NCBI Taxonomy" id="487165"/>
    <lineage>
        <taxon>Bacteria</taxon>
        <taxon>Bacillati</taxon>
        <taxon>Actinomycetota</taxon>
        <taxon>Actinomycetes</taxon>
        <taxon>Kitasatosporales</taxon>
        <taxon>Streptomycetaceae</taxon>
        <taxon>Streptomyces</taxon>
    </lineage>
</organism>
<dbReference type="Proteomes" id="UP000195105">
    <property type="component" value="Unassembled WGS sequence"/>
</dbReference>
<proteinExistence type="predicted"/>
<evidence type="ECO:0000313" key="2">
    <source>
        <dbReference type="EMBL" id="OUD01181.1"/>
    </source>
</evidence>
<dbReference type="InterPro" id="IPR007278">
    <property type="entry name" value="DUF397"/>
</dbReference>
<protein>
    <submittedName>
        <fullName evidence="2">DUF397 domain-containing protein</fullName>
    </submittedName>
</protein>
<evidence type="ECO:0000313" key="3">
    <source>
        <dbReference type="Proteomes" id="UP000195105"/>
    </source>
</evidence>
<feature type="domain" description="DUF397" evidence="1">
    <location>
        <begin position="13"/>
        <end position="64"/>
    </location>
</feature>